<dbReference type="AlphaFoldDB" id="A0A2N7JUE3"/>
<dbReference type="SUPFAM" id="SSF53448">
    <property type="entry name" value="Nucleotide-diphospho-sugar transferases"/>
    <property type="match status" value="1"/>
</dbReference>
<comment type="caution">
    <text evidence="2">The sequence shown here is derived from an EMBL/GenBank/DDBJ whole genome shotgun (WGS) entry which is preliminary data.</text>
</comment>
<dbReference type="Pfam" id="PF00535">
    <property type="entry name" value="Glycos_transf_2"/>
    <property type="match status" value="1"/>
</dbReference>
<proteinExistence type="predicted"/>
<feature type="domain" description="Glycosyltransferase 2-like" evidence="1">
    <location>
        <begin position="2"/>
        <end position="110"/>
    </location>
</feature>
<dbReference type="InterPro" id="IPR001173">
    <property type="entry name" value="Glyco_trans_2-like"/>
</dbReference>
<accession>A0A2N7JUE3</accession>
<dbReference type="Gene3D" id="3.90.550.10">
    <property type="entry name" value="Spore Coat Polysaccharide Biosynthesis Protein SpsA, Chain A"/>
    <property type="match status" value="1"/>
</dbReference>
<dbReference type="Proteomes" id="UP000235406">
    <property type="component" value="Unassembled WGS sequence"/>
</dbReference>
<name>A0A2N7JUE3_9VIBR</name>
<sequence>MLRQKTSFRYEIVIRDDVSTDNTQQILEEYERKYPNIIRVLKSKVNLGMNTNFMTVVREARGQFISVCEGDDYFIDNDKLQTQFQYSKKYKDVNFFIHKVNLDINSKVVDSCESSRFFGSDVEARFTIKDIMTFKGQFAGTSSYFIKAEKLKSLPKIYETAPVGDLFAEVIACGNEGGVFIPKAMSCYRVECAGSWSEKVREYTPEQWLEFVKNMKPMTFYLINEYPNHKQYFIQRLDWLNYVSSISYLELGQYGEFKKHITPTSKNYISIVHKVLDSIKFSHLLSNVTLRIYRYSRKFR</sequence>
<protein>
    <recommendedName>
        <fullName evidence="1">Glycosyltransferase 2-like domain-containing protein</fullName>
    </recommendedName>
</protein>
<dbReference type="InterPro" id="IPR029044">
    <property type="entry name" value="Nucleotide-diphossugar_trans"/>
</dbReference>
<dbReference type="EMBL" id="MCZK01000174">
    <property type="protein sequence ID" value="PMM62537.1"/>
    <property type="molecule type" value="Genomic_DNA"/>
</dbReference>
<evidence type="ECO:0000313" key="2">
    <source>
        <dbReference type="EMBL" id="PMM62537.1"/>
    </source>
</evidence>
<organism evidence="2 3">
    <name type="scientific">Vibrio lentus</name>
    <dbReference type="NCBI Taxonomy" id="136468"/>
    <lineage>
        <taxon>Bacteria</taxon>
        <taxon>Pseudomonadati</taxon>
        <taxon>Pseudomonadota</taxon>
        <taxon>Gammaproteobacteria</taxon>
        <taxon>Vibrionales</taxon>
        <taxon>Vibrionaceae</taxon>
        <taxon>Vibrio</taxon>
    </lineage>
</organism>
<evidence type="ECO:0000313" key="3">
    <source>
        <dbReference type="Proteomes" id="UP000235406"/>
    </source>
</evidence>
<gene>
    <name evidence="2" type="ORF">BCT49_18640</name>
</gene>
<evidence type="ECO:0000259" key="1">
    <source>
        <dbReference type="Pfam" id="PF00535"/>
    </source>
</evidence>
<reference evidence="3" key="1">
    <citation type="submission" date="2016-07" db="EMBL/GenBank/DDBJ databases">
        <title>Nontailed viruses are major unrecognized killers of bacteria in the ocean.</title>
        <authorList>
            <person name="Kauffman K."/>
            <person name="Hussain F."/>
            <person name="Yang J."/>
            <person name="Arevalo P."/>
            <person name="Brown J."/>
            <person name="Cutler M."/>
            <person name="Kelly L."/>
            <person name="Polz M.F."/>
        </authorList>
    </citation>
    <scope>NUCLEOTIDE SEQUENCE [LARGE SCALE GENOMIC DNA]</scope>
    <source>
        <strain evidence="3">10N.261.46.F8</strain>
    </source>
</reference>